<sequence length="292" mass="31485">MLSMGKQRRVSTRPTVLFALLLSASNAIAASPQIEGQWRQGELLRGHVEPGSQVRFKGQRVNVGGDGLFIIGLDRDEPAKVELEVVEPSGSAHTSTHAVATRQYKIQRIDGLPQDKVNAPPELSARIEREAALVRKARFRDTPRTDFLQGFIWPCTGRISGVYGSQRILNGESKQPHYGVDVAAPTGTPVKAPAGGVVTLAEPDLYYTGGTLIIDHGHGLASAFLHLSKLRAKVGDVVEQGQVVASSGATGRATGPHLDWRISWLDARIDPQRLVPAMPSTSSKKESKKAKP</sequence>
<evidence type="ECO:0000256" key="2">
    <source>
        <dbReference type="SAM" id="SignalP"/>
    </source>
</evidence>
<accession>I7ZAG8</accession>
<comment type="caution">
    <text evidence="4">The sequence shown here is derived from an EMBL/GenBank/DDBJ whole genome shotgun (WGS) entry which is preliminary data.</text>
</comment>
<proteinExistence type="predicted"/>
<feature type="region of interest" description="Disordered" evidence="1">
    <location>
        <begin position="273"/>
        <end position="292"/>
    </location>
</feature>
<reference evidence="4 5" key="1">
    <citation type="journal article" date="2012" name="J. Bacteriol.">
        <title>Genome Sequence of n-Alkane-Degrading Hydrocarboniphaga effusa Strain AP103T (ATCC BAA-332T).</title>
        <authorList>
            <person name="Chang H.K."/>
            <person name="Zylstra G.J."/>
            <person name="Chae J.C."/>
        </authorList>
    </citation>
    <scope>NUCLEOTIDE SEQUENCE [LARGE SCALE GENOMIC DNA]</scope>
    <source>
        <strain evidence="4 5">AP103</strain>
    </source>
</reference>
<dbReference type="CDD" id="cd12797">
    <property type="entry name" value="M23_peptidase"/>
    <property type="match status" value="1"/>
</dbReference>
<dbReference type="FunFam" id="2.70.70.10:FF:000019">
    <property type="entry name" value="M23 family peptidase"/>
    <property type="match status" value="1"/>
</dbReference>
<evidence type="ECO:0000259" key="3">
    <source>
        <dbReference type="Pfam" id="PF01551"/>
    </source>
</evidence>
<dbReference type="InterPro" id="IPR016047">
    <property type="entry name" value="M23ase_b-sheet_dom"/>
</dbReference>
<dbReference type="PANTHER" id="PTHR21666:SF285">
    <property type="entry name" value="M23 FAMILY METALLOPEPTIDASE"/>
    <property type="match status" value="1"/>
</dbReference>
<dbReference type="Gene3D" id="2.70.70.10">
    <property type="entry name" value="Glucose Permease (Domain IIA)"/>
    <property type="match status" value="1"/>
</dbReference>
<dbReference type="STRING" id="1172194.WQQ_38570"/>
<evidence type="ECO:0000256" key="1">
    <source>
        <dbReference type="SAM" id="MobiDB-lite"/>
    </source>
</evidence>
<dbReference type="Pfam" id="PF01551">
    <property type="entry name" value="Peptidase_M23"/>
    <property type="match status" value="1"/>
</dbReference>
<dbReference type="GO" id="GO:0004222">
    <property type="term" value="F:metalloendopeptidase activity"/>
    <property type="evidence" value="ECO:0007669"/>
    <property type="project" value="TreeGrafter"/>
</dbReference>
<dbReference type="Proteomes" id="UP000003704">
    <property type="component" value="Unassembled WGS sequence"/>
</dbReference>
<dbReference type="PANTHER" id="PTHR21666">
    <property type="entry name" value="PEPTIDASE-RELATED"/>
    <property type="match status" value="1"/>
</dbReference>
<evidence type="ECO:0000313" key="5">
    <source>
        <dbReference type="Proteomes" id="UP000003704"/>
    </source>
</evidence>
<keyword evidence="2" id="KW-0732">Signal</keyword>
<feature type="domain" description="M23ase beta-sheet core" evidence="3">
    <location>
        <begin position="176"/>
        <end position="271"/>
    </location>
</feature>
<protein>
    <submittedName>
        <fullName evidence="4">Peptidase M23B</fullName>
    </submittedName>
</protein>
<dbReference type="SUPFAM" id="SSF51261">
    <property type="entry name" value="Duplicated hybrid motif"/>
    <property type="match status" value="1"/>
</dbReference>
<name>I7ZAG8_9GAMM</name>
<organism evidence="4 5">
    <name type="scientific">Hydrocarboniphaga effusa AP103</name>
    <dbReference type="NCBI Taxonomy" id="1172194"/>
    <lineage>
        <taxon>Bacteria</taxon>
        <taxon>Pseudomonadati</taxon>
        <taxon>Pseudomonadota</taxon>
        <taxon>Gammaproteobacteria</taxon>
        <taxon>Nevskiales</taxon>
        <taxon>Nevskiaceae</taxon>
        <taxon>Hydrocarboniphaga</taxon>
    </lineage>
</organism>
<dbReference type="InterPro" id="IPR050570">
    <property type="entry name" value="Cell_wall_metabolism_enzyme"/>
</dbReference>
<feature type="chain" id="PRO_5003712887" evidence="2">
    <location>
        <begin position="30"/>
        <end position="292"/>
    </location>
</feature>
<dbReference type="PATRIC" id="fig|1172194.4.peg.3743"/>
<dbReference type="AlphaFoldDB" id="I7ZAG8"/>
<feature type="signal peptide" evidence="2">
    <location>
        <begin position="1"/>
        <end position="29"/>
    </location>
</feature>
<dbReference type="InterPro" id="IPR011055">
    <property type="entry name" value="Dup_hybrid_motif"/>
</dbReference>
<dbReference type="EMBL" id="AKGD01000003">
    <property type="protein sequence ID" value="EIT68662.1"/>
    <property type="molecule type" value="Genomic_DNA"/>
</dbReference>
<keyword evidence="5" id="KW-1185">Reference proteome</keyword>
<gene>
    <name evidence="4" type="ORF">WQQ_38570</name>
</gene>
<evidence type="ECO:0000313" key="4">
    <source>
        <dbReference type="EMBL" id="EIT68662.1"/>
    </source>
</evidence>